<feature type="chain" id="PRO_5003926454" description="Peptidase S11 D-alanyl-D-alanine carboxypeptidase A N-terminal domain-containing protein" evidence="10">
    <location>
        <begin position="31"/>
        <end position="320"/>
    </location>
</feature>
<evidence type="ECO:0000256" key="2">
    <source>
        <dbReference type="ARBA" id="ARBA00022729"/>
    </source>
</evidence>
<comment type="caution">
    <text evidence="12">The sequence shown here is derived from an EMBL/GenBank/DDBJ whole genome shotgun (WGS) entry which is preliminary data.</text>
</comment>
<sequence>MNYWQKMLGVFVVTGGLVVVGALGATQVAAADQAAVSQTTDAKVSQTTTPELARQATVFLDETSAAKSSAVAVPSFVAEAVVLMDADTGRVLVSCNENKRMHPASTTKMVTLLTALKLQGTRLDELATISPYAASMEESNLGVKPTDQLPLQAVAEGMMVASGNDAAVVVAENVSGSVYRFALEMNQVAKEAGATGSHFLNPHGLTEVGHYSTALDLAKIAAYGMNIPMFRDFVGDDFYKVPYENRKPVWVRTTNHFIRSKYEGANGLKTGYTEAAGECLIATATRDGHTLIVVLLNDDNRWVDAPALLDYGFARLGVTK</sequence>
<dbReference type="HOGENOM" id="CLU_027070_7_0_9"/>
<evidence type="ECO:0000256" key="9">
    <source>
        <dbReference type="RuleBase" id="RU004016"/>
    </source>
</evidence>
<dbReference type="PANTHER" id="PTHR21581">
    <property type="entry name" value="D-ALANYL-D-ALANINE CARBOXYPEPTIDASE"/>
    <property type="match status" value="1"/>
</dbReference>
<feature type="signal peptide" evidence="10">
    <location>
        <begin position="1"/>
        <end position="30"/>
    </location>
</feature>
<dbReference type="PRINTS" id="PR00725">
    <property type="entry name" value="DADACBPTASE1"/>
</dbReference>
<dbReference type="GO" id="GO:0009002">
    <property type="term" value="F:serine-type D-Ala-D-Ala carboxypeptidase activity"/>
    <property type="evidence" value="ECO:0007669"/>
    <property type="project" value="InterPro"/>
</dbReference>
<dbReference type="STRING" id="883156.HMPREF9282_01156"/>
<dbReference type="GO" id="GO:0008360">
    <property type="term" value="P:regulation of cell shape"/>
    <property type="evidence" value="ECO:0007669"/>
    <property type="project" value="UniProtKB-KW"/>
</dbReference>
<dbReference type="Proteomes" id="UP000009891">
    <property type="component" value="Unassembled WGS sequence"/>
</dbReference>
<evidence type="ECO:0000259" key="11">
    <source>
        <dbReference type="Pfam" id="PF00768"/>
    </source>
</evidence>
<evidence type="ECO:0000256" key="3">
    <source>
        <dbReference type="ARBA" id="ARBA00022801"/>
    </source>
</evidence>
<comment type="similarity">
    <text evidence="1 9">Belongs to the peptidase S11 family.</text>
</comment>
<evidence type="ECO:0000313" key="12">
    <source>
        <dbReference type="EMBL" id="EKU78250.1"/>
    </source>
</evidence>
<dbReference type="InterPro" id="IPR012338">
    <property type="entry name" value="Beta-lactam/transpept-like"/>
</dbReference>
<dbReference type="Pfam" id="PF00768">
    <property type="entry name" value="Peptidase_S11"/>
    <property type="match status" value="1"/>
</dbReference>
<evidence type="ECO:0000256" key="8">
    <source>
        <dbReference type="PIRSR" id="PIRSR618044-2"/>
    </source>
</evidence>
<evidence type="ECO:0000256" key="4">
    <source>
        <dbReference type="ARBA" id="ARBA00022960"/>
    </source>
</evidence>
<evidence type="ECO:0000256" key="7">
    <source>
        <dbReference type="PIRSR" id="PIRSR618044-1"/>
    </source>
</evidence>
<organism evidence="12 13">
    <name type="scientific">Veillonella seminalis ACS-216-V-Col6b</name>
    <dbReference type="NCBI Taxonomy" id="883156"/>
    <lineage>
        <taxon>Bacteria</taxon>
        <taxon>Bacillati</taxon>
        <taxon>Bacillota</taxon>
        <taxon>Negativicutes</taxon>
        <taxon>Veillonellales</taxon>
        <taxon>Veillonellaceae</taxon>
        <taxon>Veillonella</taxon>
    </lineage>
</organism>
<dbReference type="GO" id="GO:0006508">
    <property type="term" value="P:proteolysis"/>
    <property type="evidence" value="ECO:0007669"/>
    <property type="project" value="InterPro"/>
</dbReference>
<dbReference type="PANTHER" id="PTHR21581:SF33">
    <property type="entry name" value="D-ALANYL-D-ALANINE CARBOXYPEPTIDASE DACB"/>
    <property type="match status" value="1"/>
</dbReference>
<dbReference type="RefSeq" id="WP_006556043.1">
    <property type="nucleotide sequence ID" value="NZ_JH992937.1"/>
</dbReference>
<dbReference type="InterPro" id="IPR018044">
    <property type="entry name" value="Peptidase_S11"/>
</dbReference>
<dbReference type="EMBL" id="AHAF01000008">
    <property type="protein sequence ID" value="EKU78250.1"/>
    <property type="molecule type" value="Genomic_DNA"/>
</dbReference>
<reference evidence="12 13" key="1">
    <citation type="submission" date="2012-09" db="EMBL/GenBank/DDBJ databases">
        <title>The Genome Sequence of Veillonella ratti ACS-216-V-COL6B.</title>
        <authorList>
            <consortium name="The Broad Institute Genome Sequencing Platform"/>
            <person name="Earl A."/>
            <person name="Ward D."/>
            <person name="Feldgarden M."/>
            <person name="Gevers D."/>
            <person name="Saerens B."/>
            <person name="Vaneechoutte M."/>
            <person name="Walker B."/>
            <person name="Young S.K."/>
            <person name="Zeng Q."/>
            <person name="Gargeya S."/>
            <person name="Fitzgerald M."/>
            <person name="Haas B."/>
            <person name="Abouelleil A."/>
            <person name="Alvarado L."/>
            <person name="Arachchi H.M."/>
            <person name="Berlin A."/>
            <person name="Chapman S.B."/>
            <person name="Goldberg J."/>
            <person name="Griggs A."/>
            <person name="Gujja S."/>
            <person name="Hansen M."/>
            <person name="Howarth C."/>
            <person name="Imamovic A."/>
            <person name="Larimer J."/>
            <person name="McCowen C."/>
            <person name="Montmayeur A."/>
            <person name="Murphy C."/>
            <person name="Neiman D."/>
            <person name="Pearson M."/>
            <person name="Priest M."/>
            <person name="Roberts A."/>
            <person name="Saif S."/>
            <person name="Shea T."/>
            <person name="Sisk P."/>
            <person name="Sykes S."/>
            <person name="Wortman J."/>
            <person name="Nusbaum C."/>
            <person name="Birren B."/>
        </authorList>
    </citation>
    <scope>NUCLEOTIDE SEQUENCE [LARGE SCALE GENOMIC DNA]</scope>
    <source>
        <strain evidence="12 13">ACS-216-V-Col6b</strain>
    </source>
</reference>
<proteinExistence type="inferred from homology"/>
<feature type="active site" description="Acyl-ester intermediate" evidence="7">
    <location>
        <position position="105"/>
    </location>
</feature>
<keyword evidence="2 10" id="KW-0732">Signal</keyword>
<feature type="active site" description="Proton acceptor" evidence="7">
    <location>
        <position position="108"/>
    </location>
</feature>
<dbReference type="GO" id="GO:0071555">
    <property type="term" value="P:cell wall organization"/>
    <property type="evidence" value="ECO:0007669"/>
    <property type="project" value="UniProtKB-KW"/>
</dbReference>
<dbReference type="SUPFAM" id="SSF56601">
    <property type="entry name" value="beta-lactamase/transpeptidase-like"/>
    <property type="match status" value="1"/>
</dbReference>
<keyword evidence="5" id="KW-0573">Peptidoglycan synthesis</keyword>
<accession>K9DLJ6</accession>
<evidence type="ECO:0000313" key="13">
    <source>
        <dbReference type="Proteomes" id="UP000009891"/>
    </source>
</evidence>
<keyword evidence="6" id="KW-0961">Cell wall biogenesis/degradation</keyword>
<feature type="binding site" evidence="8">
    <location>
        <position position="269"/>
    </location>
    <ligand>
        <name>substrate</name>
    </ligand>
</feature>
<protein>
    <recommendedName>
        <fullName evidence="11">Peptidase S11 D-alanyl-D-alanine carboxypeptidase A N-terminal domain-containing protein</fullName>
    </recommendedName>
</protein>
<dbReference type="InterPro" id="IPR001967">
    <property type="entry name" value="Peptidase_S11_N"/>
</dbReference>
<evidence type="ECO:0000256" key="1">
    <source>
        <dbReference type="ARBA" id="ARBA00007164"/>
    </source>
</evidence>
<dbReference type="GO" id="GO:0009252">
    <property type="term" value="P:peptidoglycan biosynthetic process"/>
    <property type="evidence" value="ECO:0007669"/>
    <property type="project" value="UniProtKB-KW"/>
</dbReference>
<keyword evidence="4" id="KW-0133">Cell shape</keyword>
<evidence type="ECO:0000256" key="6">
    <source>
        <dbReference type="ARBA" id="ARBA00023316"/>
    </source>
</evidence>
<dbReference type="AlphaFoldDB" id="K9DLJ6"/>
<evidence type="ECO:0000256" key="5">
    <source>
        <dbReference type="ARBA" id="ARBA00022984"/>
    </source>
</evidence>
<feature type="active site" evidence="7">
    <location>
        <position position="162"/>
    </location>
</feature>
<dbReference type="eggNOG" id="COG1686">
    <property type="taxonomic scope" value="Bacteria"/>
</dbReference>
<feature type="domain" description="Peptidase S11 D-alanyl-D-alanine carboxypeptidase A N-terminal" evidence="11">
    <location>
        <begin position="70"/>
        <end position="299"/>
    </location>
</feature>
<dbReference type="Gene3D" id="3.40.710.10">
    <property type="entry name" value="DD-peptidase/beta-lactamase superfamily"/>
    <property type="match status" value="1"/>
</dbReference>
<dbReference type="PATRIC" id="fig|883156.3.peg.1135"/>
<keyword evidence="3" id="KW-0378">Hydrolase</keyword>
<dbReference type="GeneID" id="83055797"/>
<name>K9DLJ6_9FIRM</name>
<gene>
    <name evidence="12" type="ORF">HMPREF9282_01156</name>
</gene>
<keyword evidence="13" id="KW-1185">Reference proteome</keyword>
<evidence type="ECO:0000256" key="10">
    <source>
        <dbReference type="SAM" id="SignalP"/>
    </source>
</evidence>